<dbReference type="Proteomes" id="UP001164929">
    <property type="component" value="Chromosome 1"/>
</dbReference>
<name>A0AAD6WFE9_9ROSI</name>
<keyword evidence="2" id="KW-1185">Reference proteome</keyword>
<organism evidence="1 2">
    <name type="scientific">Populus alba x Populus x berolinensis</name>
    <dbReference type="NCBI Taxonomy" id="444605"/>
    <lineage>
        <taxon>Eukaryota</taxon>
        <taxon>Viridiplantae</taxon>
        <taxon>Streptophyta</taxon>
        <taxon>Embryophyta</taxon>
        <taxon>Tracheophyta</taxon>
        <taxon>Spermatophyta</taxon>
        <taxon>Magnoliopsida</taxon>
        <taxon>eudicotyledons</taxon>
        <taxon>Gunneridae</taxon>
        <taxon>Pentapetalae</taxon>
        <taxon>rosids</taxon>
        <taxon>fabids</taxon>
        <taxon>Malpighiales</taxon>
        <taxon>Salicaceae</taxon>
        <taxon>Saliceae</taxon>
        <taxon>Populus</taxon>
    </lineage>
</organism>
<comment type="caution">
    <text evidence="1">The sequence shown here is derived from an EMBL/GenBank/DDBJ whole genome shotgun (WGS) entry which is preliminary data.</text>
</comment>
<sequence>MGGTAGSMIPEIKAHRQIKLMEANLQKTATMTMPKPKPRQQQGTNRQYVQDMSKSTMTTFVEQVLRSKQNLNGL</sequence>
<dbReference type="EMBL" id="JAQIZT010000001">
    <property type="protein sequence ID" value="KAJ7010805.1"/>
    <property type="molecule type" value="Genomic_DNA"/>
</dbReference>
<gene>
    <name evidence="1" type="ORF">NC653_001307</name>
</gene>
<accession>A0AAD6WFE9</accession>
<evidence type="ECO:0000313" key="2">
    <source>
        <dbReference type="Proteomes" id="UP001164929"/>
    </source>
</evidence>
<proteinExistence type="predicted"/>
<protein>
    <submittedName>
        <fullName evidence="1">Uncharacterized protein</fullName>
    </submittedName>
</protein>
<evidence type="ECO:0000313" key="1">
    <source>
        <dbReference type="EMBL" id="KAJ7010805.1"/>
    </source>
</evidence>
<reference evidence="1 2" key="1">
    <citation type="journal article" date="2023" name="Mol. Ecol. Resour.">
        <title>Chromosome-level genome assembly of a triploid poplar Populus alba 'Berolinensis'.</title>
        <authorList>
            <person name="Chen S."/>
            <person name="Yu Y."/>
            <person name="Wang X."/>
            <person name="Wang S."/>
            <person name="Zhang T."/>
            <person name="Zhou Y."/>
            <person name="He R."/>
            <person name="Meng N."/>
            <person name="Wang Y."/>
            <person name="Liu W."/>
            <person name="Liu Z."/>
            <person name="Liu J."/>
            <person name="Guo Q."/>
            <person name="Huang H."/>
            <person name="Sederoff R.R."/>
            <person name="Wang G."/>
            <person name="Qu G."/>
            <person name="Chen S."/>
        </authorList>
    </citation>
    <scope>NUCLEOTIDE SEQUENCE [LARGE SCALE GENOMIC DNA]</scope>
    <source>
        <strain evidence="1">SC-2020</strain>
    </source>
</reference>
<dbReference type="AlphaFoldDB" id="A0AAD6WFE9"/>